<evidence type="ECO:0000313" key="15">
    <source>
        <dbReference type="EMBL" id="SPD72176.1"/>
    </source>
</evidence>
<dbReference type="InterPro" id="IPR012910">
    <property type="entry name" value="Plug_dom"/>
</dbReference>
<dbReference type="InterPro" id="IPR000531">
    <property type="entry name" value="Beta-barrel_TonB"/>
</dbReference>
<feature type="domain" description="TonB-dependent receptor plug" evidence="14">
    <location>
        <begin position="56"/>
        <end position="160"/>
    </location>
</feature>
<keyword evidence="7 11" id="KW-0798">TonB box</keyword>
<accession>A0A445MRU9</accession>
<dbReference type="GO" id="GO:0015344">
    <property type="term" value="F:siderophore uptake transmembrane transporter activity"/>
    <property type="evidence" value="ECO:0007669"/>
    <property type="project" value="TreeGrafter"/>
</dbReference>
<comment type="similarity">
    <text evidence="10 11">Belongs to the TonB-dependent receptor family.</text>
</comment>
<dbReference type="InterPro" id="IPR039426">
    <property type="entry name" value="TonB-dep_rcpt-like"/>
</dbReference>
<evidence type="ECO:0000256" key="10">
    <source>
        <dbReference type="PROSITE-ProRule" id="PRU01360"/>
    </source>
</evidence>
<keyword evidence="5 12" id="KW-0732">Signal</keyword>
<evidence type="ECO:0000256" key="11">
    <source>
        <dbReference type="RuleBase" id="RU003357"/>
    </source>
</evidence>
<protein>
    <recommendedName>
        <fullName evidence="16">TonB-dependent receptor</fullName>
    </recommendedName>
</protein>
<feature type="signal peptide" evidence="12">
    <location>
        <begin position="1"/>
        <end position="25"/>
    </location>
</feature>
<evidence type="ECO:0000256" key="9">
    <source>
        <dbReference type="ARBA" id="ARBA00023237"/>
    </source>
</evidence>
<dbReference type="AlphaFoldDB" id="A0A445MRU9"/>
<dbReference type="CDD" id="cd01347">
    <property type="entry name" value="ligand_gated_channel"/>
    <property type="match status" value="1"/>
</dbReference>
<dbReference type="PANTHER" id="PTHR30069:SF53">
    <property type="entry name" value="COLICIN I RECEPTOR-RELATED"/>
    <property type="match status" value="1"/>
</dbReference>
<evidence type="ECO:0000259" key="14">
    <source>
        <dbReference type="Pfam" id="PF07715"/>
    </source>
</evidence>
<keyword evidence="3 10" id="KW-1134">Transmembrane beta strand</keyword>
<dbReference type="InterPro" id="IPR036942">
    <property type="entry name" value="Beta-barrel_TonB_sf"/>
</dbReference>
<evidence type="ECO:0000256" key="2">
    <source>
        <dbReference type="ARBA" id="ARBA00022448"/>
    </source>
</evidence>
<dbReference type="Pfam" id="PF07715">
    <property type="entry name" value="Plug"/>
    <property type="match status" value="1"/>
</dbReference>
<evidence type="ECO:0000256" key="8">
    <source>
        <dbReference type="ARBA" id="ARBA00023136"/>
    </source>
</evidence>
<evidence type="ECO:0000256" key="12">
    <source>
        <dbReference type="SAM" id="SignalP"/>
    </source>
</evidence>
<feature type="chain" id="PRO_5019182172" description="TonB-dependent receptor" evidence="12">
    <location>
        <begin position="26"/>
        <end position="635"/>
    </location>
</feature>
<keyword evidence="2 10" id="KW-0813">Transport</keyword>
<evidence type="ECO:0000256" key="7">
    <source>
        <dbReference type="ARBA" id="ARBA00023077"/>
    </source>
</evidence>
<dbReference type="InterPro" id="IPR037066">
    <property type="entry name" value="Plug_dom_sf"/>
</dbReference>
<dbReference type="Gene3D" id="2.170.130.10">
    <property type="entry name" value="TonB-dependent receptor, plug domain"/>
    <property type="match status" value="1"/>
</dbReference>
<evidence type="ECO:0000259" key="13">
    <source>
        <dbReference type="Pfam" id="PF00593"/>
    </source>
</evidence>
<evidence type="ECO:0000256" key="1">
    <source>
        <dbReference type="ARBA" id="ARBA00004571"/>
    </source>
</evidence>
<dbReference type="Pfam" id="PF00593">
    <property type="entry name" value="TonB_dep_Rec_b-barrel"/>
    <property type="match status" value="1"/>
</dbReference>
<sequence length="635" mass="70256">MLACSLYLSLLIFSALTFLGPPAFAQSEEEMDILRMYYKEKDLVVSSATRYPKPISQAAENITVVTANEIEMMNAHTVAEVLNRIPGFFVVSNQDFGASSILQIQGSEDRHVLVLVDGVEWNFMAGGTAVTNSIPVGIIERIEVIKGPASSAWGSSLGGVVNIITKDAGTDKKPSGSVQASYGKKDCQDYRAEAAGMAGPVGYYLSAGSQDSDGLKSSRDFDTYNLYSKMRIPIAEKVTAGLSVGYSQPDMGYGDYIMYDFTSEGMERAFFTTGTLNAALNSEVNFELSLYHFRQKHALVGESLGLTGNNGPKGEVLDQQIVDEETTGASSKLIWTHGIHTALLGADIHEGDLDQERYIPNFFQLRTHPELRKRSVFVNDTIVIDRFSIIPGARYDYDSVTGSFLSPSLGATYKISENSLVRGSVARGFNSPPLSFTSGGGFFLDPNPALDSEEVWSYQVGAESTALRYLWIKGTIFRHEIDDTITLDYRGPANNDQYINKGEITRQGFELEAQTAPWHDLSFLAGYCYVDLDPTSESGSSNIYSYSFGVEYDGVETLKAELFGRYVWWDLDDDFGARYDDFIWDLNLIKNIWSRQTNAVDIFATIHNLFDGAHYVKGWDRNPGTWAEAGIRIKF</sequence>
<dbReference type="PROSITE" id="PS52016">
    <property type="entry name" value="TONB_DEPENDENT_REC_3"/>
    <property type="match status" value="1"/>
</dbReference>
<gene>
    <name evidence="15" type="ORF">PITCH_A1250011</name>
</gene>
<dbReference type="PANTHER" id="PTHR30069">
    <property type="entry name" value="TONB-DEPENDENT OUTER MEMBRANE RECEPTOR"/>
    <property type="match status" value="1"/>
</dbReference>
<keyword evidence="8 10" id="KW-0472">Membrane</keyword>
<dbReference type="GO" id="GO:0009279">
    <property type="term" value="C:cell outer membrane"/>
    <property type="evidence" value="ECO:0007669"/>
    <property type="project" value="UniProtKB-SubCell"/>
</dbReference>
<evidence type="ECO:0000256" key="4">
    <source>
        <dbReference type="ARBA" id="ARBA00022692"/>
    </source>
</evidence>
<keyword evidence="9 10" id="KW-0998">Cell outer membrane</keyword>
<dbReference type="EMBL" id="OJIN01000030">
    <property type="protein sequence ID" value="SPD72176.1"/>
    <property type="molecule type" value="Genomic_DNA"/>
</dbReference>
<evidence type="ECO:0000256" key="5">
    <source>
        <dbReference type="ARBA" id="ARBA00022729"/>
    </source>
</evidence>
<dbReference type="SUPFAM" id="SSF56935">
    <property type="entry name" value="Porins"/>
    <property type="match status" value="1"/>
</dbReference>
<dbReference type="Gene3D" id="2.40.170.20">
    <property type="entry name" value="TonB-dependent receptor, beta-barrel domain"/>
    <property type="match status" value="1"/>
</dbReference>
<comment type="subcellular location">
    <subcellularLocation>
        <location evidence="1 10">Cell outer membrane</location>
        <topology evidence="1 10">Multi-pass membrane protein</topology>
    </subcellularLocation>
</comment>
<organism evidence="15">
    <name type="scientific">uncultured Desulfobacterium sp</name>
    <dbReference type="NCBI Taxonomy" id="201089"/>
    <lineage>
        <taxon>Bacteria</taxon>
        <taxon>Pseudomonadati</taxon>
        <taxon>Thermodesulfobacteriota</taxon>
        <taxon>Desulfobacteria</taxon>
        <taxon>Desulfobacterales</taxon>
        <taxon>Desulfobacteriaceae</taxon>
        <taxon>Desulfobacterium</taxon>
        <taxon>environmental samples</taxon>
    </lineage>
</organism>
<evidence type="ECO:0000256" key="6">
    <source>
        <dbReference type="ARBA" id="ARBA00023065"/>
    </source>
</evidence>
<reference evidence="15" key="1">
    <citation type="submission" date="2018-01" db="EMBL/GenBank/DDBJ databases">
        <authorList>
            <person name="Regsiter A."/>
            <person name="William W."/>
        </authorList>
    </citation>
    <scope>NUCLEOTIDE SEQUENCE</scope>
    <source>
        <strain evidence="15">TRIP AH-1</strain>
    </source>
</reference>
<keyword evidence="4 10" id="KW-0812">Transmembrane</keyword>
<keyword evidence="6" id="KW-0406">Ion transport</keyword>
<dbReference type="GO" id="GO:0044718">
    <property type="term" value="P:siderophore transmembrane transport"/>
    <property type="evidence" value="ECO:0007669"/>
    <property type="project" value="TreeGrafter"/>
</dbReference>
<name>A0A445MRU9_9BACT</name>
<evidence type="ECO:0000256" key="3">
    <source>
        <dbReference type="ARBA" id="ARBA00022452"/>
    </source>
</evidence>
<proteinExistence type="inferred from homology"/>
<evidence type="ECO:0008006" key="16">
    <source>
        <dbReference type="Google" id="ProtNLM"/>
    </source>
</evidence>
<feature type="domain" description="TonB-dependent receptor-like beta-barrel" evidence="13">
    <location>
        <begin position="276"/>
        <end position="584"/>
    </location>
</feature>